<name>A0A9D4RLS5_DREPO</name>
<evidence type="ECO:0000256" key="1">
    <source>
        <dbReference type="SAM" id="Coils"/>
    </source>
</evidence>
<evidence type="ECO:0000313" key="2">
    <source>
        <dbReference type="EMBL" id="KAH3873556.1"/>
    </source>
</evidence>
<accession>A0A9D4RLS5</accession>
<dbReference type="SUPFAM" id="SSF101898">
    <property type="entry name" value="NHL repeat"/>
    <property type="match status" value="1"/>
</dbReference>
<proteinExistence type="predicted"/>
<protein>
    <submittedName>
        <fullName evidence="2">Uncharacterized protein</fullName>
    </submittedName>
</protein>
<reference evidence="2" key="2">
    <citation type="submission" date="2020-11" db="EMBL/GenBank/DDBJ databases">
        <authorList>
            <person name="McCartney M.A."/>
            <person name="Auch B."/>
            <person name="Kono T."/>
            <person name="Mallez S."/>
            <person name="Becker A."/>
            <person name="Gohl D.M."/>
            <person name="Silverstein K.A.T."/>
            <person name="Koren S."/>
            <person name="Bechman K.B."/>
            <person name="Herman A."/>
            <person name="Abrahante J.E."/>
            <person name="Garbe J."/>
        </authorList>
    </citation>
    <scope>NUCLEOTIDE SEQUENCE</scope>
    <source>
        <strain evidence="2">Duluth1</strain>
        <tissue evidence="2">Whole animal</tissue>
    </source>
</reference>
<reference evidence="2" key="1">
    <citation type="journal article" date="2019" name="bioRxiv">
        <title>The Genome of the Zebra Mussel, Dreissena polymorpha: A Resource for Invasive Species Research.</title>
        <authorList>
            <person name="McCartney M.A."/>
            <person name="Auch B."/>
            <person name="Kono T."/>
            <person name="Mallez S."/>
            <person name="Zhang Y."/>
            <person name="Obille A."/>
            <person name="Becker A."/>
            <person name="Abrahante J.E."/>
            <person name="Garbe J."/>
            <person name="Badalamenti J.P."/>
            <person name="Herman A."/>
            <person name="Mangelson H."/>
            <person name="Liachko I."/>
            <person name="Sullivan S."/>
            <person name="Sone E.D."/>
            <person name="Koren S."/>
            <person name="Silverstein K.A.T."/>
            <person name="Beckman K.B."/>
            <person name="Gohl D.M."/>
        </authorList>
    </citation>
    <scope>NUCLEOTIDE SEQUENCE</scope>
    <source>
        <strain evidence="2">Duluth1</strain>
        <tissue evidence="2">Whole animal</tissue>
    </source>
</reference>
<organism evidence="2 3">
    <name type="scientific">Dreissena polymorpha</name>
    <name type="common">Zebra mussel</name>
    <name type="synonym">Mytilus polymorpha</name>
    <dbReference type="NCBI Taxonomy" id="45954"/>
    <lineage>
        <taxon>Eukaryota</taxon>
        <taxon>Metazoa</taxon>
        <taxon>Spiralia</taxon>
        <taxon>Lophotrochozoa</taxon>
        <taxon>Mollusca</taxon>
        <taxon>Bivalvia</taxon>
        <taxon>Autobranchia</taxon>
        <taxon>Heteroconchia</taxon>
        <taxon>Euheterodonta</taxon>
        <taxon>Imparidentia</taxon>
        <taxon>Neoheterodontei</taxon>
        <taxon>Myida</taxon>
        <taxon>Dreissenoidea</taxon>
        <taxon>Dreissenidae</taxon>
        <taxon>Dreissena</taxon>
    </lineage>
</organism>
<evidence type="ECO:0000313" key="3">
    <source>
        <dbReference type="Proteomes" id="UP000828390"/>
    </source>
</evidence>
<sequence>MKSLEKSYKRTLEEINELRKTINDALDQLEKNTKKEFDTLLETTRKSIQTDIENCTESIKNITCLKEDWMRIKEKNESLKFIKYRKCLVHSIKVEAVLQEITTQDEMKLIFKPDTTIQQNLSTLSGLGQIFSSEKQIQPAQKITQNIVTRQNKPEASSKSDPDNQTTSRLKKNISIQDLSSLRKNQPGNRTSDLTMLGQLYNQVASSSHQLVQGYQPGAVSKPDQIIKVKSSKKYSVAIKGDKYECHITSFCETASGELLITDLINCKVKLLDQTYKVVAHFDLPSTSMSMSMCSIDSSLVAVTVYNKEVHFIRVINSQLIKDRILKFQHNCFGIAHQHGNLYITDGRALYLYTVDGRLVREMYKDTSDYKYAGNNYSLLY</sequence>
<keyword evidence="1" id="KW-0175">Coiled coil</keyword>
<dbReference type="AlphaFoldDB" id="A0A9D4RLS5"/>
<gene>
    <name evidence="2" type="ORF">DPMN_036794</name>
</gene>
<comment type="caution">
    <text evidence="2">The sequence shown here is derived from an EMBL/GenBank/DDBJ whole genome shotgun (WGS) entry which is preliminary data.</text>
</comment>
<dbReference type="EMBL" id="JAIWYP010000002">
    <property type="protein sequence ID" value="KAH3873556.1"/>
    <property type="molecule type" value="Genomic_DNA"/>
</dbReference>
<dbReference type="Proteomes" id="UP000828390">
    <property type="component" value="Unassembled WGS sequence"/>
</dbReference>
<keyword evidence="3" id="KW-1185">Reference proteome</keyword>
<feature type="coiled-coil region" evidence="1">
    <location>
        <begin position="1"/>
        <end position="35"/>
    </location>
</feature>